<organism evidence="2 3">
    <name type="scientific">Aureimonas ureilytica</name>
    <dbReference type="NCBI Taxonomy" id="401562"/>
    <lineage>
        <taxon>Bacteria</taxon>
        <taxon>Pseudomonadati</taxon>
        <taxon>Pseudomonadota</taxon>
        <taxon>Alphaproteobacteria</taxon>
        <taxon>Hyphomicrobiales</taxon>
        <taxon>Aurantimonadaceae</taxon>
        <taxon>Aureimonas</taxon>
    </lineage>
</organism>
<dbReference type="PATRIC" id="fig|401562.4.peg.3892"/>
<proteinExistence type="predicted"/>
<feature type="signal peptide" evidence="1">
    <location>
        <begin position="1"/>
        <end position="31"/>
    </location>
</feature>
<evidence type="ECO:0000256" key="1">
    <source>
        <dbReference type="SAM" id="SignalP"/>
    </source>
</evidence>
<evidence type="ECO:0000313" key="3">
    <source>
        <dbReference type="Proteomes" id="UP000078529"/>
    </source>
</evidence>
<dbReference type="EMBL" id="LDQA01000059">
    <property type="protein sequence ID" value="KTR03105.1"/>
    <property type="molecule type" value="Genomic_DNA"/>
</dbReference>
<accession>A0A175RHC6</accession>
<dbReference type="AlphaFoldDB" id="A0A175RHC6"/>
<evidence type="ECO:0000313" key="2">
    <source>
        <dbReference type="EMBL" id="KTR03105.1"/>
    </source>
</evidence>
<evidence type="ECO:0008006" key="4">
    <source>
        <dbReference type="Google" id="ProtNLM"/>
    </source>
</evidence>
<keyword evidence="1" id="KW-0732">Signal</keyword>
<sequence length="404" mass="43795">MSQPSPSSRRRAGHRIGAALVSTCLALPAAAGEPSLSMRVEEGEHILFRHAAEACETWDIPDTPTRAFRGVDGLVHVMQSHYRGRWLAGPDLFSLRHGCAVAFEGAGSADPASFDNQSWIGATYSPDGKRVFAIVHNEYHGERFGAPCRKGEESACWYNSLTGAVSQDGGLHFQPTQPRLIAALPFRAEETRGHHAGYFEPTNILAWNGAFYAMANVVAPEPQRSGNCLLRTPTLEDPSAWRVWRGSAFDTALADPYAGPIQPEHHLCDPVAPDVLRWPVTSLTRHEASGTFIATMRGRAKGSDGRERTGVYVATSPDLVHWAGPALLMEAPLFGSCDASDAISYPALIDPDSTDRNFGTVGDHPALTFVRADTDGCTVTPDRDIVLKRVRIDPTSASARRSSR</sequence>
<gene>
    <name evidence="2" type="ORF">NS365_19670</name>
</gene>
<name>A0A175RHC6_9HYPH</name>
<feature type="chain" id="PRO_5008041892" description="Glycosyl hydrolase family 32 N-terminal domain-containing protein" evidence="1">
    <location>
        <begin position="32"/>
        <end position="404"/>
    </location>
</feature>
<keyword evidence="3" id="KW-1185">Reference proteome</keyword>
<reference evidence="2 3" key="1">
    <citation type="journal article" date="2016" name="Front. Microbiol.">
        <title>Genomic Resource of Rice Seed Associated Bacteria.</title>
        <authorList>
            <person name="Midha S."/>
            <person name="Bansal K."/>
            <person name="Sharma S."/>
            <person name="Kumar N."/>
            <person name="Patil P.P."/>
            <person name="Chaudhry V."/>
            <person name="Patil P.B."/>
        </authorList>
    </citation>
    <scope>NUCLEOTIDE SEQUENCE [LARGE SCALE GENOMIC DNA]</scope>
    <source>
        <strain evidence="2 3">NS365</strain>
    </source>
</reference>
<dbReference type="Proteomes" id="UP000078529">
    <property type="component" value="Unassembled WGS sequence"/>
</dbReference>
<dbReference type="RefSeq" id="WP_058602000.1">
    <property type="nucleotide sequence ID" value="NZ_LDQA01000059.1"/>
</dbReference>
<protein>
    <recommendedName>
        <fullName evidence="4">Glycosyl hydrolase family 32 N-terminal domain-containing protein</fullName>
    </recommendedName>
</protein>
<comment type="caution">
    <text evidence="2">The sequence shown here is derived from an EMBL/GenBank/DDBJ whole genome shotgun (WGS) entry which is preliminary data.</text>
</comment>